<keyword evidence="4" id="KW-1185">Reference proteome</keyword>
<proteinExistence type="predicted"/>
<dbReference type="PANTHER" id="PTHR42731">
    <property type="entry name" value="SLL1084 PROTEIN"/>
    <property type="match status" value="1"/>
</dbReference>
<dbReference type="Proteomes" id="UP000000641">
    <property type="component" value="Chromosome"/>
</dbReference>
<evidence type="ECO:0000259" key="2">
    <source>
        <dbReference type="PROSITE" id="PS51918"/>
    </source>
</evidence>
<dbReference type="KEGG" id="tpe:Tpen_1228"/>
<dbReference type="Gene3D" id="3.80.30.20">
    <property type="entry name" value="tm_1862 like domain"/>
    <property type="match status" value="1"/>
</dbReference>
<feature type="domain" description="Radical SAM core" evidence="2">
    <location>
        <begin position="212"/>
        <end position="457"/>
    </location>
</feature>
<dbReference type="EnsemblBacteria" id="ABL78626">
    <property type="protein sequence ID" value="ABL78626"/>
    <property type="gene ID" value="Tpen_1228"/>
</dbReference>
<dbReference type="GO" id="GO:0003824">
    <property type="term" value="F:catalytic activity"/>
    <property type="evidence" value="ECO:0007669"/>
    <property type="project" value="InterPro"/>
</dbReference>
<dbReference type="SFLD" id="SFLDG01082">
    <property type="entry name" value="B12-binding_domain_containing"/>
    <property type="match status" value="1"/>
</dbReference>
<keyword evidence="1" id="KW-0175">Coiled coil</keyword>
<dbReference type="GO" id="GO:0051536">
    <property type="term" value="F:iron-sulfur cluster binding"/>
    <property type="evidence" value="ECO:0007669"/>
    <property type="project" value="InterPro"/>
</dbReference>
<dbReference type="PANTHER" id="PTHR42731:SF4">
    <property type="entry name" value="RADICAL SAM DOMAIN PROTEIN"/>
    <property type="match status" value="1"/>
</dbReference>
<feature type="coiled-coil region" evidence="1">
    <location>
        <begin position="488"/>
        <end position="515"/>
    </location>
</feature>
<dbReference type="eggNOG" id="arCOG01357">
    <property type="taxonomic scope" value="Archaea"/>
</dbReference>
<dbReference type="GeneID" id="4601725"/>
<reference evidence="4" key="1">
    <citation type="journal article" date="2008" name="J. Bacteriol.">
        <title>Genome sequence of Thermofilum pendens reveals an exceptional loss of biosynthetic pathways without genome reduction.</title>
        <authorList>
            <person name="Anderson I."/>
            <person name="Rodriguez J."/>
            <person name="Susanti D."/>
            <person name="Porat I."/>
            <person name="Reich C."/>
            <person name="Ulrich L.E."/>
            <person name="Elkins J.G."/>
            <person name="Mavromatis K."/>
            <person name="Lykidis A."/>
            <person name="Kim E."/>
            <person name="Thompson L.S."/>
            <person name="Nolan M."/>
            <person name="Land M."/>
            <person name="Copeland A."/>
            <person name="Lapidus A."/>
            <person name="Lucas S."/>
            <person name="Detter C."/>
            <person name="Zhulin I.B."/>
            <person name="Olsen G.J."/>
            <person name="Whitman W."/>
            <person name="Mukhopadhyay B."/>
            <person name="Bristow J."/>
            <person name="Kyrpides N."/>
        </authorList>
    </citation>
    <scope>NUCLEOTIDE SEQUENCE [LARGE SCALE GENOMIC DNA]</scope>
    <source>
        <strain evidence="4">DSM 2475 / Hrk 5</strain>
    </source>
</reference>
<name>A1RZJ6_THEPD</name>
<dbReference type="InterPro" id="IPR007197">
    <property type="entry name" value="rSAM"/>
</dbReference>
<evidence type="ECO:0000256" key="1">
    <source>
        <dbReference type="SAM" id="Coils"/>
    </source>
</evidence>
<dbReference type="SMART" id="SM00729">
    <property type="entry name" value="Elp3"/>
    <property type="match status" value="1"/>
</dbReference>
<dbReference type="CDD" id="cd01335">
    <property type="entry name" value="Radical_SAM"/>
    <property type="match status" value="1"/>
</dbReference>
<dbReference type="Gene3D" id="3.40.50.280">
    <property type="entry name" value="Cobalamin-binding domain"/>
    <property type="match status" value="1"/>
</dbReference>
<evidence type="ECO:0000313" key="4">
    <source>
        <dbReference type="Proteomes" id="UP000000641"/>
    </source>
</evidence>
<protein>
    <submittedName>
        <fullName evidence="3">Radical SAM domain protein</fullName>
    </submittedName>
</protein>
<dbReference type="PROSITE" id="PS51918">
    <property type="entry name" value="RADICAL_SAM"/>
    <property type="match status" value="1"/>
</dbReference>
<evidence type="ECO:0000313" key="3">
    <source>
        <dbReference type="EMBL" id="ABL78626.1"/>
    </source>
</evidence>
<dbReference type="InterPro" id="IPR023404">
    <property type="entry name" value="rSAM_horseshoe"/>
</dbReference>
<dbReference type="EMBL" id="CP000505">
    <property type="protein sequence ID" value="ABL78626.1"/>
    <property type="molecule type" value="Genomic_DNA"/>
</dbReference>
<sequence>MVFEVVITSDRTMITDHHGKEFIGFMATGPAIGVPERLWMWACCPKPKVDRLGRPRVAPYGLRKIEAKLQEAGFNAAIVDPDHLDKHLDTMKVLLVGHHDYFAYGPPSSEWWVITGREPVNRRSFRRLMESPAVRKAKEKGVKIIAGGPAAWQWLWELESWKKWGVDTVVDGEGEGVVVDLVEKVYRGEPLPEYVYVSPRDAPSIEEIPVIRGASVNGLVEIMRGCPRGCRFCSVTLRPLRFMPIEKVVAEVRVNVRAGLRNVLLHSEDVLLYGADGVKPRPEPVLKLHAEVLKEAPGSVAWSHASLSAVKYAEDNYRLVSRLMEMLSERQEILGVEVGIETGSARLAREVMPAKALPYRAEEWVEVVKDAFAIMHDNRVVPAATLILGLPGETPDDVVKTAELVDDLKPYRSLIVPMLFVPMGKLKNMEKFRREMITREHVEVMKACLRHDLYWAREIMGKFYLKGAHMAPLRFFLEAFISYVERRASRIDEEIKQLFEEKQALERRRESVVRA</sequence>
<dbReference type="STRING" id="368408.Tpen_1228"/>
<dbReference type="AlphaFoldDB" id="A1RZJ6"/>
<dbReference type="RefSeq" id="WP_011752891.1">
    <property type="nucleotide sequence ID" value="NC_008698.1"/>
</dbReference>
<dbReference type="Pfam" id="PF04055">
    <property type="entry name" value="Radical_SAM"/>
    <property type="match status" value="1"/>
</dbReference>
<dbReference type="HOGENOM" id="CLU_032214_0_0_2"/>
<dbReference type="InterPro" id="IPR058240">
    <property type="entry name" value="rSAM_sf"/>
</dbReference>
<dbReference type="SFLD" id="SFLDS00029">
    <property type="entry name" value="Radical_SAM"/>
    <property type="match status" value="1"/>
</dbReference>
<dbReference type="InterPro" id="IPR006638">
    <property type="entry name" value="Elp3/MiaA/NifB-like_rSAM"/>
</dbReference>
<organism evidence="3 4">
    <name type="scientific">Thermofilum pendens (strain DSM 2475 / Hrk 5)</name>
    <dbReference type="NCBI Taxonomy" id="368408"/>
    <lineage>
        <taxon>Archaea</taxon>
        <taxon>Thermoproteota</taxon>
        <taxon>Thermoprotei</taxon>
        <taxon>Thermofilales</taxon>
        <taxon>Thermofilaceae</taxon>
        <taxon>Thermofilum</taxon>
    </lineage>
</organism>
<dbReference type="SUPFAM" id="SSF102114">
    <property type="entry name" value="Radical SAM enzymes"/>
    <property type="match status" value="1"/>
</dbReference>
<gene>
    <name evidence="3" type="ordered locus">Tpen_1228</name>
</gene>
<accession>A1RZJ6</accession>